<dbReference type="PANTHER" id="PTHR44144:SF1">
    <property type="entry name" value="DNAJ HOMOLOG SUBFAMILY C MEMBER 9"/>
    <property type="match status" value="1"/>
</dbReference>
<gene>
    <name evidence="3" type="ORF">DNF11_1401</name>
</gene>
<reference evidence="3 4" key="1">
    <citation type="submission" date="2018-10" db="EMBL/GenBank/DDBJ databases">
        <title>Complete genome sequence of Malassezia restricta CBS 7877.</title>
        <authorList>
            <person name="Morand S.C."/>
            <person name="Bertignac M."/>
            <person name="Iltis A."/>
            <person name="Kolder I."/>
            <person name="Pirovano W."/>
            <person name="Jourdain R."/>
            <person name="Clavaud C."/>
        </authorList>
    </citation>
    <scope>NUCLEOTIDE SEQUENCE [LARGE SCALE GENOMIC DNA]</scope>
    <source>
        <strain evidence="3 4">CBS 7877</strain>
    </source>
</reference>
<sequence length="289" mass="33171">MSHDPATEDPMRLFFSEDVDLYEVLDVAHDASADSIRKAYRRLALTYHPDKAAQHGHDAEAVARKFQQVGFAYSILADEKRRKRYDATGSTSDSIWDSDEPVDWNEYFKTLWTGEVNAKTLDEFKASYQHSEEERNDILQAYRDHEGSLEGIFAAVPCSNILDDEKRFIRVVHDALRHHDLEPTPAWSDLFSDRGKKKRKALRQKAHSEAHEAEAYAKELGVWDNLFGKKRDTPTKPEPTEEEDVDLEGLRAAMRAKASKRADAFDDMLTQLEAKHAPPTKSRKKRRAQ</sequence>
<dbReference type="InterPro" id="IPR056453">
    <property type="entry name" value="HTH_DNAJC9"/>
</dbReference>
<dbReference type="Gene3D" id="1.10.287.110">
    <property type="entry name" value="DnaJ domain"/>
    <property type="match status" value="1"/>
</dbReference>
<dbReference type="AlphaFoldDB" id="A0A3G2S2Q3"/>
<dbReference type="InterPro" id="IPR052594">
    <property type="entry name" value="J_domain-containing_protein"/>
</dbReference>
<evidence type="ECO:0000313" key="3">
    <source>
        <dbReference type="EMBL" id="AYO42351.1"/>
    </source>
</evidence>
<dbReference type="Pfam" id="PF23302">
    <property type="entry name" value="HTH_DNAJC9"/>
    <property type="match status" value="1"/>
</dbReference>
<dbReference type="PANTHER" id="PTHR44144">
    <property type="entry name" value="DNAJ HOMOLOG SUBFAMILY C MEMBER 9"/>
    <property type="match status" value="1"/>
</dbReference>
<dbReference type="InterPro" id="IPR036869">
    <property type="entry name" value="J_dom_sf"/>
</dbReference>
<evidence type="ECO:0000313" key="4">
    <source>
        <dbReference type="Proteomes" id="UP000269793"/>
    </source>
</evidence>
<proteinExistence type="predicted"/>
<name>A0A3G2S2Q3_MALR7</name>
<keyword evidence="4" id="KW-1185">Reference proteome</keyword>
<dbReference type="SMART" id="SM00271">
    <property type="entry name" value="DnaJ"/>
    <property type="match status" value="1"/>
</dbReference>
<feature type="compositionally biased region" description="Basic and acidic residues" evidence="1">
    <location>
        <begin position="228"/>
        <end position="239"/>
    </location>
</feature>
<dbReference type="GO" id="GO:0005634">
    <property type="term" value="C:nucleus"/>
    <property type="evidence" value="ECO:0007669"/>
    <property type="project" value="TreeGrafter"/>
</dbReference>
<dbReference type="EMBL" id="CP033149">
    <property type="protein sequence ID" value="AYO42351.1"/>
    <property type="molecule type" value="Genomic_DNA"/>
</dbReference>
<organism evidence="3 4">
    <name type="scientific">Malassezia restricta (strain ATCC 96810 / NBRC 103918 / CBS 7877)</name>
    <name type="common">Seborrheic dermatitis infection agent</name>
    <dbReference type="NCBI Taxonomy" id="425264"/>
    <lineage>
        <taxon>Eukaryota</taxon>
        <taxon>Fungi</taxon>
        <taxon>Dikarya</taxon>
        <taxon>Basidiomycota</taxon>
        <taxon>Ustilaginomycotina</taxon>
        <taxon>Malasseziomycetes</taxon>
        <taxon>Malasseziales</taxon>
        <taxon>Malasseziaceae</taxon>
        <taxon>Malassezia</taxon>
    </lineage>
</organism>
<dbReference type="SUPFAM" id="SSF46565">
    <property type="entry name" value="Chaperone J-domain"/>
    <property type="match status" value="1"/>
</dbReference>
<dbReference type="GO" id="GO:0005737">
    <property type="term" value="C:cytoplasm"/>
    <property type="evidence" value="ECO:0007669"/>
    <property type="project" value="TreeGrafter"/>
</dbReference>
<dbReference type="PROSITE" id="PS50076">
    <property type="entry name" value="DNAJ_2"/>
    <property type="match status" value="1"/>
</dbReference>
<feature type="region of interest" description="Disordered" evidence="1">
    <location>
        <begin position="267"/>
        <end position="289"/>
    </location>
</feature>
<dbReference type="PROSITE" id="PS00636">
    <property type="entry name" value="DNAJ_1"/>
    <property type="match status" value="1"/>
</dbReference>
<evidence type="ECO:0000256" key="1">
    <source>
        <dbReference type="SAM" id="MobiDB-lite"/>
    </source>
</evidence>
<dbReference type="PRINTS" id="PR00625">
    <property type="entry name" value="JDOMAIN"/>
</dbReference>
<dbReference type="Proteomes" id="UP000269793">
    <property type="component" value="Chromosome II"/>
</dbReference>
<feature type="domain" description="J" evidence="2">
    <location>
        <begin position="20"/>
        <end position="89"/>
    </location>
</feature>
<dbReference type="OrthoDB" id="110024at2759"/>
<dbReference type="CDD" id="cd06257">
    <property type="entry name" value="DnaJ"/>
    <property type="match status" value="1"/>
</dbReference>
<dbReference type="InterPro" id="IPR001623">
    <property type="entry name" value="DnaJ_domain"/>
</dbReference>
<dbReference type="InterPro" id="IPR018253">
    <property type="entry name" value="DnaJ_domain_CS"/>
</dbReference>
<feature type="region of interest" description="Disordered" evidence="1">
    <location>
        <begin position="228"/>
        <end position="248"/>
    </location>
</feature>
<protein>
    <recommendedName>
        <fullName evidence="2">J domain-containing protein</fullName>
    </recommendedName>
</protein>
<dbReference type="VEuPathDB" id="FungiDB:DNF11_1401"/>
<dbReference type="Pfam" id="PF00226">
    <property type="entry name" value="DnaJ"/>
    <property type="match status" value="1"/>
</dbReference>
<accession>A0A3G2S2Q3</accession>
<dbReference type="GO" id="GO:0031072">
    <property type="term" value="F:heat shock protein binding"/>
    <property type="evidence" value="ECO:0007669"/>
    <property type="project" value="TreeGrafter"/>
</dbReference>
<dbReference type="STRING" id="425264.A0A3G2S2Q3"/>
<evidence type="ECO:0000259" key="2">
    <source>
        <dbReference type="PROSITE" id="PS50076"/>
    </source>
</evidence>